<keyword evidence="1" id="KW-0472">Membrane</keyword>
<evidence type="ECO:0000313" key="3">
    <source>
        <dbReference type="EMBL" id="TBU29917.1"/>
    </source>
</evidence>
<keyword evidence="1" id="KW-0812">Transmembrane</keyword>
<dbReference type="OrthoDB" id="3354157at2759"/>
<protein>
    <recommendedName>
        <fullName evidence="2">DUF6533 domain-containing protein</fullName>
    </recommendedName>
</protein>
<feature type="domain" description="DUF6533" evidence="2">
    <location>
        <begin position="23"/>
        <end position="68"/>
    </location>
</feature>
<dbReference type="Pfam" id="PF20151">
    <property type="entry name" value="DUF6533"/>
    <property type="match status" value="1"/>
</dbReference>
<accession>A0A4Q9MRS0</accession>
<feature type="transmembrane region" description="Helical" evidence="1">
    <location>
        <begin position="97"/>
        <end position="115"/>
    </location>
</feature>
<name>A0A4Q9MRS0_9APHY</name>
<feature type="transmembrane region" description="Helical" evidence="1">
    <location>
        <begin position="214"/>
        <end position="234"/>
    </location>
</feature>
<feature type="transmembrane region" description="Helical" evidence="1">
    <location>
        <begin position="54"/>
        <end position="77"/>
    </location>
</feature>
<sequence>MGGASDPNAAVISEVAELYVQFYVGVASFTVLVWDHLVTLSDEIEYVWKRKKSALIYLFFLNRYMTPLGFCVNLFAYFSSYFTPERCQHFVRYEGTMTLMGINVTALMMLLRIYAIYEGRKLVVALVAAVFLCELGVNAWLLSHGIAVRHSHNIHACTMIFDSTKVPGGVASASAWLPLLYDTVILVLTLLKTYKHMKNASAGRIMRVVAKEGLVYYGVIFTITFILTFMILLAPDGLKNITAQTEYLLTVAMMSRITLHLKKQTHGAQDSDGLFVSTSEHGPGRVRFTRAPEVSITVQRLTHDDRGGVVDMPKTATSVAFGKGPARRDEWHELGPVHLDINASHGSAESGIDVDKATAM</sequence>
<evidence type="ECO:0000259" key="2">
    <source>
        <dbReference type="Pfam" id="PF20151"/>
    </source>
</evidence>
<evidence type="ECO:0000256" key="1">
    <source>
        <dbReference type="SAM" id="Phobius"/>
    </source>
</evidence>
<dbReference type="EMBL" id="ML143409">
    <property type="protein sequence ID" value="TBU29917.1"/>
    <property type="molecule type" value="Genomic_DNA"/>
</dbReference>
<organism evidence="3">
    <name type="scientific">Dichomitus squalens</name>
    <dbReference type="NCBI Taxonomy" id="114155"/>
    <lineage>
        <taxon>Eukaryota</taxon>
        <taxon>Fungi</taxon>
        <taxon>Dikarya</taxon>
        <taxon>Basidiomycota</taxon>
        <taxon>Agaricomycotina</taxon>
        <taxon>Agaricomycetes</taxon>
        <taxon>Polyporales</taxon>
        <taxon>Polyporaceae</taxon>
        <taxon>Dichomitus</taxon>
    </lineage>
</organism>
<dbReference type="Proteomes" id="UP000292957">
    <property type="component" value="Unassembled WGS sequence"/>
</dbReference>
<feature type="transmembrane region" description="Helical" evidence="1">
    <location>
        <begin position="20"/>
        <end position="42"/>
    </location>
</feature>
<dbReference type="InterPro" id="IPR045340">
    <property type="entry name" value="DUF6533"/>
</dbReference>
<feature type="transmembrane region" description="Helical" evidence="1">
    <location>
        <begin position="175"/>
        <end position="194"/>
    </location>
</feature>
<dbReference type="AlphaFoldDB" id="A0A4Q9MRS0"/>
<feature type="transmembrane region" description="Helical" evidence="1">
    <location>
        <begin position="122"/>
        <end position="142"/>
    </location>
</feature>
<reference evidence="3" key="1">
    <citation type="submission" date="2019-01" db="EMBL/GenBank/DDBJ databases">
        <title>Draft genome sequences of three monokaryotic isolates of the white-rot basidiomycete fungus Dichomitus squalens.</title>
        <authorList>
            <consortium name="DOE Joint Genome Institute"/>
            <person name="Lopez S.C."/>
            <person name="Andreopoulos B."/>
            <person name="Pangilinan J."/>
            <person name="Lipzen A."/>
            <person name="Riley R."/>
            <person name="Ahrendt S."/>
            <person name="Ng V."/>
            <person name="Barry K."/>
            <person name="Daum C."/>
            <person name="Grigoriev I.V."/>
            <person name="Hilden K.S."/>
            <person name="Makela M.R."/>
            <person name="de Vries R.P."/>
        </authorList>
    </citation>
    <scope>NUCLEOTIDE SEQUENCE [LARGE SCALE GENOMIC DNA]</scope>
    <source>
        <strain evidence="3">OM18370.1</strain>
    </source>
</reference>
<proteinExistence type="predicted"/>
<keyword evidence="1" id="KW-1133">Transmembrane helix</keyword>
<gene>
    <name evidence="3" type="ORF">BD311DRAFT_787455</name>
</gene>